<evidence type="ECO:0000313" key="9">
    <source>
        <dbReference type="EMBL" id="KAG6573894.1"/>
    </source>
</evidence>
<reference evidence="9 10" key="1">
    <citation type="journal article" date="2021" name="Hortic Res">
        <title>The domestication of Cucurbita argyrosperma as revealed by the genome of its wild relative.</title>
        <authorList>
            <person name="Barrera-Redondo J."/>
            <person name="Sanchez-de la Vega G."/>
            <person name="Aguirre-Liguori J.A."/>
            <person name="Castellanos-Morales G."/>
            <person name="Gutierrez-Guerrero Y.T."/>
            <person name="Aguirre-Dugua X."/>
            <person name="Aguirre-Planter E."/>
            <person name="Tenaillon M.I."/>
            <person name="Lira-Saade R."/>
            <person name="Eguiarte L.E."/>
        </authorList>
    </citation>
    <scope>NUCLEOTIDE SEQUENCE [LARGE SCALE GENOMIC DNA]</scope>
    <source>
        <strain evidence="9">JBR-2021</strain>
    </source>
</reference>
<evidence type="ECO:0000256" key="4">
    <source>
        <dbReference type="ARBA" id="ARBA00012598"/>
    </source>
</evidence>
<dbReference type="GO" id="GO:0006145">
    <property type="term" value="P:purine nucleobase catabolic process"/>
    <property type="evidence" value="ECO:0007669"/>
    <property type="project" value="TreeGrafter"/>
</dbReference>
<dbReference type="InterPro" id="IPR002042">
    <property type="entry name" value="Uricase"/>
</dbReference>
<dbReference type="EC" id="1.7.3.3" evidence="4"/>
<accession>A0AAV6M304</accession>
<dbReference type="NCBIfam" id="TIGR03383">
    <property type="entry name" value="urate_oxi"/>
    <property type="match status" value="1"/>
</dbReference>
<keyword evidence="10" id="KW-1185">Reference proteome</keyword>
<dbReference type="InterPro" id="IPR019842">
    <property type="entry name" value="Uricase_CS"/>
</dbReference>
<dbReference type="PIRSF" id="PIRSF000241">
    <property type="entry name" value="Urate_oxidase"/>
    <property type="match status" value="1"/>
</dbReference>
<keyword evidence="5" id="KW-0659">Purine metabolism</keyword>
<evidence type="ECO:0000256" key="7">
    <source>
        <dbReference type="ARBA" id="ARBA00023140"/>
    </source>
</evidence>
<protein>
    <recommendedName>
        <fullName evidence="4">factor independent urate hydroxylase</fullName>
        <ecNumber evidence="4">1.7.3.3</ecNumber>
    </recommendedName>
    <alternativeName>
        <fullName evidence="8">Urate oxidase</fullName>
    </alternativeName>
</protein>
<comment type="similarity">
    <text evidence="3">Belongs to the uricase family.</text>
</comment>
<dbReference type="AlphaFoldDB" id="A0AAV6M304"/>
<keyword evidence="7" id="KW-0576">Peroxisome</keyword>
<evidence type="ECO:0000313" key="10">
    <source>
        <dbReference type="Proteomes" id="UP000685013"/>
    </source>
</evidence>
<gene>
    <name evidence="9" type="primary">URIII</name>
    <name evidence="9" type="ORF">SDJN03_27781</name>
</gene>
<name>A0AAV6M304_9ROSI</name>
<proteinExistence type="inferred from homology"/>
<keyword evidence="6" id="KW-0560">Oxidoreductase</keyword>
<evidence type="ECO:0000256" key="8">
    <source>
        <dbReference type="ARBA" id="ARBA00031317"/>
    </source>
</evidence>
<dbReference type="CDD" id="cd00445">
    <property type="entry name" value="Uricase"/>
    <property type="match status" value="1"/>
</dbReference>
<comment type="caution">
    <text evidence="9">The sequence shown here is derived from an EMBL/GenBank/DDBJ whole genome shotgun (WGS) entry which is preliminary data.</text>
</comment>
<sequence>MAADDAVVVVNGLNFDQRHGKERVRVARVWRTKDGRHFIVEWSVGISLMSDCVAAYVSDDNSEIVATDTMKNTVYAKAKECSDQISVEDFAILLAKHFTSYYKQVTAAVVKIAEKSWERVSVNGQPHNHGFKLGSEKHTTEVIFKKSGALQVSSGIEELSLLKTTQSGFEQFFRDKYTALPETRERILATKVSASWRYSFESVSSIPKQQCYFTETYLDVKKVLADTFFGPPKEGVYSPSVQYTLYEMANNVLSRFHVISSVRLKMPNLHFLPVNISTKDNRSIVKFEDDVYLPTDEPHGSIEACLSRLSSKL</sequence>
<dbReference type="Proteomes" id="UP000685013">
    <property type="component" value="Chromosome 18"/>
</dbReference>
<organism evidence="9 10">
    <name type="scientific">Cucurbita argyrosperma subsp. sororia</name>
    <dbReference type="NCBI Taxonomy" id="37648"/>
    <lineage>
        <taxon>Eukaryota</taxon>
        <taxon>Viridiplantae</taxon>
        <taxon>Streptophyta</taxon>
        <taxon>Embryophyta</taxon>
        <taxon>Tracheophyta</taxon>
        <taxon>Spermatophyta</taxon>
        <taxon>Magnoliopsida</taxon>
        <taxon>eudicotyledons</taxon>
        <taxon>Gunneridae</taxon>
        <taxon>Pentapetalae</taxon>
        <taxon>rosids</taxon>
        <taxon>fabids</taxon>
        <taxon>Cucurbitales</taxon>
        <taxon>Cucurbitaceae</taxon>
        <taxon>Cucurbiteae</taxon>
        <taxon>Cucurbita</taxon>
    </lineage>
</organism>
<evidence type="ECO:0000256" key="1">
    <source>
        <dbReference type="ARBA" id="ARBA00004275"/>
    </source>
</evidence>
<dbReference type="GO" id="GO:0019628">
    <property type="term" value="P:urate catabolic process"/>
    <property type="evidence" value="ECO:0007669"/>
    <property type="project" value="TreeGrafter"/>
</dbReference>
<dbReference type="PANTHER" id="PTHR42874">
    <property type="entry name" value="URICASE"/>
    <property type="match status" value="1"/>
</dbReference>
<dbReference type="EMBL" id="JAGKQH010000018">
    <property type="protein sequence ID" value="KAG6573894.1"/>
    <property type="molecule type" value="Genomic_DNA"/>
</dbReference>
<dbReference type="FunFam" id="3.10.270.10:FF:000001">
    <property type="entry name" value="Uricase"/>
    <property type="match status" value="1"/>
</dbReference>
<dbReference type="Pfam" id="PF01014">
    <property type="entry name" value="Uricase"/>
    <property type="match status" value="2"/>
</dbReference>
<dbReference type="GO" id="GO:0005777">
    <property type="term" value="C:peroxisome"/>
    <property type="evidence" value="ECO:0007669"/>
    <property type="project" value="UniProtKB-SubCell"/>
</dbReference>
<dbReference type="PROSITE" id="PS00366">
    <property type="entry name" value="URICASE"/>
    <property type="match status" value="1"/>
</dbReference>
<dbReference type="GO" id="GO:0004846">
    <property type="term" value="F:urate oxidase activity"/>
    <property type="evidence" value="ECO:0007669"/>
    <property type="project" value="UniProtKB-EC"/>
</dbReference>
<evidence type="ECO:0000256" key="3">
    <source>
        <dbReference type="ARBA" id="ARBA00009760"/>
    </source>
</evidence>
<evidence type="ECO:0000256" key="5">
    <source>
        <dbReference type="ARBA" id="ARBA00022631"/>
    </source>
</evidence>
<comment type="pathway">
    <text evidence="2">Purine metabolism; urate degradation; (S)-allantoin from urate: step 1/3.</text>
</comment>
<feature type="non-terminal residue" evidence="9">
    <location>
        <position position="1"/>
    </location>
</feature>
<evidence type="ECO:0000256" key="2">
    <source>
        <dbReference type="ARBA" id="ARBA00004831"/>
    </source>
</evidence>
<comment type="subcellular location">
    <subcellularLocation>
        <location evidence="1">Peroxisome</location>
    </subcellularLocation>
</comment>
<dbReference type="PANTHER" id="PTHR42874:SF1">
    <property type="entry name" value="URICASE"/>
    <property type="match status" value="1"/>
</dbReference>
<evidence type="ECO:0000256" key="6">
    <source>
        <dbReference type="ARBA" id="ARBA00023002"/>
    </source>
</evidence>